<protein>
    <submittedName>
        <fullName evidence="2">Uncharacterized protein</fullName>
    </submittedName>
</protein>
<keyword evidence="3" id="KW-1185">Reference proteome</keyword>
<dbReference type="EMBL" id="CP006935">
    <property type="protein sequence ID" value="AHC40386.1"/>
    <property type="molecule type" value="Genomic_DNA"/>
</dbReference>
<reference evidence="2 3" key="1">
    <citation type="journal article" date="2014" name="Genome Announc.">
        <title>Complete Genome Sequence of Mycoplasma ovis Strain Michigan, a Hemoplasma of Sheep with Two Distinct 16S rRNA Genes.</title>
        <authorList>
            <person name="Deshuillers P.L."/>
            <person name="Santos A.P."/>
            <person name="do Nascimento N.C."/>
            <person name="Hampel J.A."/>
            <person name="Bergin I.L."/>
            <person name="Dyson M.C."/>
            <person name="Messick J.B."/>
        </authorList>
    </citation>
    <scope>NUCLEOTIDE SEQUENCE [LARGE SCALE GENOMIC DNA]</scope>
    <source>
        <strain evidence="2 3">Michigan</strain>
    </source>
</reference>
<name>A0ABN4BM76_9MOLU</name>
<organism evidence="2 3">
    <name type="scientific">Mycoplasma ovis str. Michigan</name>
    <dbReference type="NCBI Taxonomy" id="1415773"/>
    <lineage>
        <taxon>Bacteria</taxon>
        <taxon>Bacillati</taxon>
        <taxon>Mycoplasmatota</taxon>
        <taxon>Mollicutes</taxon>
        <taxon>Mycoplasmataceae</taxon>
        <taxon>Mycoplasma</taxon>
    </lineage>
</organism>
<evidence type="ECO:0000313" key="3">
    <source>
        <dbReference type="Proteomes" id="UP000018745"/>
    </source>
</evidence>
<sequence length="102" mass="11315">MFVAGKLAVLFVAGSSAAVPVYLSQSSTSHSTQSKIDIPNCSATYRWQVKINGQHSIKMSSQTINQVLQRSSVGATSIEINRKDEWDKCQMQDDGRHTEELR</sequence>
<evidence type="ECO:0000313" key="2">
    <source>
        <dbReference type="EMBL" id="AHC40386.1"/>
    </source>
</evidence>
<gene>
    <name evidence="2" type="ORF">OVS_03165</name>
</gene>
<evidence type="ECO:0000256" key="1">
    <source>
        <dbReference type="SAM" id="SignalP"/>
    </source>
</evidence>
<accession>A0ABN4BM76</accession>
<feature type="chain" id="PRO_5045391139" evidence="1">
    <location>
        <begin position="19"/>
        <end position="102"/>
    </location>
</feature>
<feature type="signal peptide" evidence="1">
    <location>
        <begin position="1"/>
        <end position="18"/>
    </location>
</feature>
<keyword evidence="1" id="KW-0732">Signal</keyword>
<dbReference type="Proteomes" id="UP000018745">
    <property type="component" value="Chromosome"/>
</dbReference>
<proteinExistence type="predicted"/>